<dbReference type="InterPro" id="IPR016181">
    <property type="entry name" value="Acyl_CoA_acyltransferase"/>
</dbReference>
<dbReference type="Pfam" id="PF13302">
    <property type="entry name" value="Acetyltransf_3"/>
    <property type="match status" value="1"/>
</dbReference>
<dbReference type="InterPro" id="IPR000182">
    <property type="entry name" value="GNAT_dom"/>
</dbReference>
<reference evidence="2 3" key="3">
    <citation type="journal article" date="2011" name="Mol. Syst. Biol.">
        <title>Integrative genome-scale metabolic analysis of Vibrio vulnificus for drug targeting and discovery.</title>
        <authorList>
            <person name="Kim H.U."/>
            <person name="Kim S.Y."/>
            <person name="Jeong H."/>
            <person name="Kim T.Y."/>
            <person name="Kim J.J."/>
            <person name="Choy H.E."/>
            <person name="Yi K.Y."/>
            <person name="Rhee J.H."/>
            <person name="Lee S.Y."/>
        </authorList>
    </citation>
    <scope>NUCLEOTIDE SEQUENCE [LARGE SCALE GENOMIC DNA]</scope>
    <source>
        <strain evidence="2 3">CMCP6</strain>
    </source>
</reference>
<sequence>MPMNVDHLTLVLADKSDFTFYHAIKSESQSIYWSGFNTAPDRTCLLEHYTAMLNNENRDIYILKGNNVRIGYFCVDKDCLNNTVEISYGVSAKYAGRGLAKIMIKLGLEHIEPMFTMQVAWIAESNIASVKTATALGFRATDECEYRQLAQSPTPVKFIKYSL</sequence>
<dbReference type="KEGG" id="vvu:VV1_0805"/>
<dbReference type="Proteomes" id="UP000002275">
    <property type="component" value="Chromosome I"/>
</dbReference>
<evidence type="ECO:0000259" key="1">
    <source>
        <dbReference type="PROSITE" id="PS51186"/>
    </source>
</evidence>
<gene>
    <name evidence="2" type="ordered locus">VV1_0805</name>
</gene>
<proteinExistence type="predicted"/>
<dbReference type="GO" id="GO:0016747">
    <property type="term" value="F:acyltransferase activity, transferring groups other than amino-acyl groups"/>
    <property type="evidence" value="ECO:0007669"/>
    <property type="project" value="InterPro"/>
</dbReference>
<protein>
    <submittedName>
        <fullName evidence="2">Acetyltransferase</fullName>
    </submittedName>
</protein>
<evidence type="ECO:0000313" key="2">
    <source>
        <dbReference type="EMBL" id="AAO09309.2"/>
    </source>
</evidence>
<feature type="domain" description="N-acetyltransferase" evidence="1">
    <location>
        <begin position="8"/>
        <end position="155"/>
    </location>
</feature>
<organism evidence="2 3">
    <name type="scientific">Vibrio vulnificus (strain CMCP6)</name>
    <dbReference type="NCBI Taxonomy" id="216895"/>
    <lineage>
        <taxon>Bacteria</taxon>
        <taxon>Pseudomonadati</taxon>
        <taxon>Pseudomonadota</taxon>
        <taxon>Gammaproteobacteria</taxon>
        <taxon>Vibrionales</taxon>
        <taxon>Vibrionaceae</taxon>
        <taxon>Vibrio</taxon>
    </lineage>
</organism>
<evidence type="ECO:0000313" key="3">
    <source>
        <dbReference type="Proteomes" id="UP000002275"/>
    </source>
</evidence>
<dbReference type="EMBL" id="AE016795">
    <property type="protein sequence ID" value="AAO09309.2"/>
    <property type="molecule type" value="Genomic_DNA"/>
</dbReference>
<accession>A0A3Q0L2Q3</accession>
<reference evidence="2 3" key="2">
    <citation type="journal article" date="2003" name="Infect. Immun.">
        <title>Characterization and pathogenic significance of Vibrio vulnificus antigens preferentially expressed in septicemic patients.</title>
        <authorList>
            <person name="Kim Y.R."/>
            <person name="Lee S.E."/>
            <person name="Kim C.M."/>
            <person name="Kim S.Y."/>
            <person name="Shin E.K."/>
            <person name="Shin D.H."/>
            <person name="Chung S.S."/>
            <person name="Choy H.E."/>
            <person name="Progulske-Fox A."/>
            <person name="Hillman J.D."/>
            <person name="Handfield M."/>
            <person name="Rhee J.H."/>
        </authorList>
    </citation>
    <scope>NUCLEOTIDE SEQUENCE [LARGE SCALE GENOMIC DNA]</scope>
    <source>
        <strain evidence="2 3">CMCP6</strain>
    </source>
</reference>
<dbReference type="SUPFAM" id="SSF55729">
    <property type="entry name" value="Acyl-CoA N-acyltransferases (Nat)"/>
    <property type="match status" value="1"/>
</dbReference>
<dbReference type="PROSITE" id="PS51186">
    <property type="entry name" value="GNAT"/>
    <property type="match status" value="1"/>
</dbReference>
<reference evidence="3" key="1">
    <citation type="submission" date="2002-12" db="EMBL/GenBank/DDBJ databases">
        <title>Complete genome sequence of Vibrio vulnificus CMCP6.</title>
        <authorList>
            <person name="Rhee J.H."/>
            <person name="Kim S.Y."/>
            <person name="Chung S.S."/>
            <person name="Kim J.J."/>
            <person name="Moon Y.H."/>
            <person name="Jeong H."/>
            <person name="Choy H.E."/>
        </authorList>
    </citation>
    <scope>NUCLEOTIDE SEQUENCE [LARGE SCALE GENOMIC DNA]</scope>
    <source>
        <strain evidence="3">CMCP6</strain>
    </source>
</reference>
<dbReference type="AlphaFoldDB" id="A0A3Q0L2Q3"/>
<name>A0A3Q0L2Q3_VIBVU</name>
<dbReference type="Gene3D" id="3.40.630.30">
    <property type="match status" value="1"/>
</dbReference>